<dbReference type="PATRIC" id="fig|993517.3.peg.2543"/>
<dbReference type="AlphaFoldDB" id="K5DIQ9"/>
<protein>
    <submittedName>
        <fullName evidence="1">Uncharacterized protein</fullName>
    </submittedName>
</protein>
<organism evidence="1 2">
    <name type="scientific">Rhodopirellula baltica SH28</name>
    <dbReference type="NCBI Taxonomy" id="993517"/>
    <lineage>
        <taxon>Bacteria</taxon>
        <taxon>Pseudomonadati</taxon>
        <taxon>Planctomycetota</taxon>
        <taxon>Planctomycetia</taxon>
        <taxon>Pirellulales</taxon>
        <taxon>Pirellulaceae</taxon>
        <taxon>Rhodopirellula</taxon>
    </lineage>
</organism>
<sequence>MPEQATKSRQVLLLDCGEVASETQKDALNAAKPKLPSREKKILDWLAERGNIGATRHEIAAHFQWPLSSVCKPAQDILIAGLCVESGKRKSPYGKDAAVIVLASCEAN</sequence>
<dbReference type="EMBL" id="AMCW01000063">
    <property type="protein sequence ID" value="EKK02313.1"/>
    <property type="molecule type" value="Genomic_DNA"/>
</dbReference>
<evidence type="ECO:0000313" key="2">
    <source>
        <dbReference type="Proteomes" id="UP000007993"/>
    </source>
</evidence>
<accession>K5DIQ9</accession>
<name>K5DIQ9_RHOBT</name>
<dbReference type="RefSeq" id="WP_007332123.1">
    <property type="nucleotide sequence ID" value="NZ_AMCW01000063.1"/>
</dbReference>
<comment type="caution">
    <text evidence="1">The sequence shown here is derived from an EMBL/GenBank/DDBJ whole genome shotgun (WGS) entry which is preliminary data.</text>
</comment>
<gene>
    <name evidence="1" type="ORF">RBSH_02349</name>
</gene>
<proteinExistence type="predicted"/>
<reference evidence="1 2" key="1">
    <citation type="journal article" date="2013" name="Mar. Genomics">
        <title>Expression of sulfatases in Rhodopirellula baltica and the diversity of sulfatases in the genus Rhodopirellula.</title>
        <authorList>
            <person name="Wegner C.E."/>
            <person name="Richter-Heitmann T."/>
            <person name="Klindworth A."/>
            <person name="Klockow C."/>
            <person name="Richter M."/>
            <person name="Achstetter T."/>
            <person name="Glockner F.O."/>
            <person name="Harder J."/>
        </authorList>
    </citation>
    <scope>NUCLEOTIDE SEQUENCE [LARGE SCALE GENOMIC DNA]</scope>
    <source>
        <strain evidence="1 2">SH28</strain>
    </source>
</reference>
<dbReference type="Proteomes" id="UP000007993">
    <property type="component" value="Unassembled WGS sequence"/>
</dbReference>
<evidence type="ECO:0000313" key="1">
    <source>
        <dbReference type="EMBL" id="EKK02313.1"/>
    </source>
</evidence>